<dbReference type="InterPro" id="IPR001766">
    <property type="entry name" value="Fork_head_dom"/>
</dbReference>
<dbReference type="GO" id="GO:0005634">
    <property type="term" value="C:nucleus"/>
    <property type="evidence" value="ECO:0007669"/>
    <property type="project" value="UniProtKB-SubCell"/>
</dbReference>
<protein>
    <recommendedName>
        <fullName evidence="3">Fork-head domain-containing protein</fullName>
    </recommendedName>
</protein>
<evidence type="ECO:0000259" key="3">
    <source>
        <dbReference type="PROSITE" id="PS50039"/>
    </source>
</evidence>
<dbReference type="EMBL" id="JARKIK010000067">
    <property type="protein sequence ID" value="KAK8729594.1"/>
    <property type="molecule type" value="Genomic_DNA"/>
</dbReference>
<proteinExistence type="predicted"/>
<evidence type="ECO:0000313" key="5">
    <source>
        <dbReference type="Proteomes" id="UP001445076"/>
    </source>
</evidence>
<feature type="non-terminal residue" evidence="4">
    <location>
        <position position="168"/>
    </location>
</feature>
<comment type="caution">
    <text evidence="4">The sequence shown here is derived from an EMBL/GenBank/DDBJ whole genome shotgun (WGS) entry which is preliminary data.</text>
</comment>
<keyword evidence="2" id="KW-0539">Nucleus</keyword>
<dbReference type="AlphaFoldDB" id="A0AAW0WNW2"/>
<dbReference type="PROSITE" id="PS50039">
    <property type="entry name" value="FORK_HEAD_3"/>
    <property type="match status" value="1"/>
</dbReference>
<keyword evidence="5" id="KW-1185">Reference proteome</keyword>
<gene>
    <name evidence="4" type="ORF">OTU49_008557</name>
</gene>
<evidence type="ECO:0000256" key="1">
    <source>
        <dbReference type="ARBA" id="ARBA00023125"/>
    </source>
</evidence>
<accession>A0AAW0WNW2</accession>
<reference evidence="4 5" key="1">
    <citation type="journal article" date="2024" name="BMC Genomics">
        <title>Genome assembly of redclaw crayfish (Cherax quadricarinatus) provides insights into its immune adaptation and hypoxia tolerance.</title>
        <authorList>
            <person name="Liu Z."/>
            <person name="Zheng J."/>
            <person name="Li H."/>
            <person name="Fang K."/>
            <person name="Wang S."/>
            <person name="He J."/>
            <person name="Zhou D."/>
            <person name="Weng S."/>
            <person name="Chi M."/>
            <person name="Gu Z."/>
            <person name="He J."/>
            <person name="Li F."/>
            <person name="Wang M."/>
        </authorList>
    </citation>
    <scope>NUCLEOTIDE SEQUENCE [LARGE SCALE GENOMIC DNA]</scope>
    <source>
        <strain evidence="4">ZL_2023a</strain>
    </source>
</reference>
<dbReference type="GO" id="GO:0043565">
    <property type="term" value="F:sequence-specific DNA binding"/>
    <property type="evidence" value="ECO:0007669"/>
    <property type="project" value="InterPro"/>
</dbReference>
<keyword evidence="1 2" id="KW-0238">DNA-binding</keyword>
<evidence type="ECO:0000313" key="4">
    <source>
        <dbReference type="EMBL" id="KAK8729594.1"/>
    </source>
</evidence>
<dbReference type="Proteomes" id="UP001445076">
    <property type="component" value="Unassembled WGS sequence"/>
</dbReference>
<comment type="subcellular location">
    <subcellularLocation>
        <location evidence="2">Nucleus</location>
    </subcellularLocation>
</comment>
<evidence type="ECO:0000256" key="2">
    <source>
        <dbReference type="PROSITE-ProRule" id="PRU00089"/>
    </source>
</evidence>
<feature type="DNA-binding region" description="Fork-head" evidence="2">
    <location>
        <begin position="76"/>
        <end position="162"/>
    </location>
</feature>
<dbReference type="GO" id="GO:0003700">
    <property type="term" value="F:DNA-binding transcription factor activity"/>
    <property type="evidence" value="ECO:0007669"/>
    <property type="project" value="InterPro"/>
</dbReference>
<feature type="domain" description="Fork-head" evidence="3">
    <location>
        <begin position="76"/>
        <end position="162"/>
    </location>
</feature>
<sequence>MDSIHNIAPWDRTSMEVAARNYRFNEILFNLLKPVTVVVRKLEKSTLKHYTKQLQSSYSLTTVPKKVNHPERSYPKPPLKFIAILIIILYRAKAKWLSYTDIETSLGELFPYYKVRWKTSYTYISKLTSSGEFELIFLKKKRHLEGEHKLFVRLNPLKKNIWEKFINR</sequence>
<organism evidence="4 5">
    <name type="scientific">Cherax quadricarinatus</name>
    <name type="common">Australian red claw crayfish</name>
    <dbReference type="NCBI Taxonomy" id="27406"/>
    <lineage>
        <taxon>Eukaryota</taxon>
        <taxon>Metazoa</taxon>
        <taxon>Ecdysozoa</taxon>
        <taxon>Arthropoda</taxon>
        <taxon>Crustacea</taxon>
        <taxon>Multicrustacea</taxon>
        <taxon>Malacostraca</taxon>
        <taxon>Eumalacostraca</taxon>
        <taxon>Eucarida</taxon>
        <taxon>Decapoda</taxon>
        <taxon>Pleocyemata</taxon>
        <taxon>Astacidea</taxon>
        <taxon>Parastacoidea</taxon>
        <taxon>Parastacidae</taxon>
        <taxon>Cherax</taxon>
    </lineage>
</organism>
<name>A0AAW0WNW2_CHEQU</name>